<organism evidence="9 10">
    <name type="scientific">Mycobacterium heckeshornense</name>
    <dbReference type="NCBI Taxonomy" id="110505"/>
    <lineage>
        <taxon>Bacteria</taxon>
        <taxon>Bacillati</taxon>
        <taxon>Actinomycetota</taxon>
        <taxon>Actinomycetes</taxon>
        <taxon>Mycobacteriales</taxon>
        <taxon>Mycobacteriaceae</taxon>
        <taxon>Mycobacterium</taxon>
    </lineage>
</organism>
<comment type="similarity">
    <text evidence="2">In the central section; belongs to the CRISPR-associated helicase Cas3 family.</text>
</comment>
<keyword evidence="5" id="KW-0378">Hydrolase</keyword>
<dbReference type="InterPro" id="IPR006935">
    <property type="entry name" value="Helicase/UvrB_N"/>
</dbReference>
<evidence type="ECO:0000256" key="6">
    <source>
        <dbReference type="ARBA" id="ARBA00022806"/>
    </source>
</evidence>
<dbReference type="InterPro" id="IPR027417">
    <property type="entry name" value="P-loop_NTPase"/>
</dbReference>
<dbReference type="SUPFAM" id="SSF109604">
    <property type="entry name" value="HD-domain/PDEase-like"/>
    <property type="match status" value="1"/>
</dbReference>
<comment type="similarity">
    <text evidence="1">In the N-terminal section; belongs to the CRISPR-associated nuclease Cas3-HD family.</text>
</comment>
<evidence type="ECO:0000256" key="1">
    <source>
        <dbReference type="ARBA" id="ARBA00006847"/>
    </source>
</evidence>
<dbReference type="PROSITE" id="PS51643">
    <property type="entry name" value="HD_CAS3"/>
    <property type="match status" value="1"/>
</dbReference>
<dbReference type="InterPro" id="IPR014001">
    <property type="entry name" value="Helicase_ATP-bd"/>
</dbReference>
<dbReference type="GO" id="GO:0046872">
    <property type="term" value="F:metal ion binding"/>
    <property type="evidence" value="ECO:0007669"/>
    <property type="project" value="UniProtKB-KW"/>
</dbReference>
<keyword evidence="8" id="KW-0051">Antiviral defense</keyword>
<evidence type="ECO:0000313" key="10">
    <source>
        <dbReference type="Proteomes" id="UP000595446"/>
    </source>
</evidence>
<keyword evidence="3" id="KW-0479">Metal-binding</keyword>
<accession>A0A2G8B714</accession>
<dbReference type="Proteomes" id="UP000595446">
    <property type="component" value="Chromosome"/>
</dbReference>
<keyword evidence="7" id="KW-0067">ATP-binding</keyword>
<keyword evidence="10" id="KW-1185">Reference proteome</keyword>
<dbReference type="Gene3D" id="1.10.3210.30">
    <property type="match status" value="1"/>
</dbReference>
<dbReference type="GO" id="GO:0051607">
    <property type="term" value="P:defense response to virus"/>
    <property type="evidence" value="ECO:0007669"/>
    <property type="project" value="UniProtKB-KW"/>
</dbReference>
<keyword evidence="4" id="KW-0547">Nucleotide-binding</keyword>
<dbReference type="Gene3D" id="3.40.50.300">
    <property type="entry name" value="P-loop containing nucleotide triphosphate hydrolases"/>
    <property type="match status" value="2"/>
</dbReference>
<evidence type="ECO:0000256" key="4">
    <source>
        <dbReference type="ARBA" id="ARBA00022741"/>
    </source>
</evidence>
<dbReference type="SUPFAM" id="SSF52540">
    <property type="entry name" value="P-loop containing nucleoside triphosphate hydrolases"/>
    <property type="match status" value="1"/>
</dbReference>
<dbReference type="InterPro" id="IPR038257">
    <property type="entry name" value="CRISPR-assoc_Cas3_HD_sf"/>
</dbReference>
<dbReference type="GO" id="GO:0003677">
    <property type="term" value="F:DNA binding"/>
    <property type="evidence" value="ECO:0007669"/>
    <property type="project" value="InterPro"/>
</dbReference>
<dbReference type="InterPro" id="IPR054712">
    <property type="entry name" value="Cas3-like_dom"/>
</dbReference>
<evidence type="ECO:0000256" key="8">
    <source>
        <dbReference type="ARBA" id="ARBA00023118"/>
    </source>
</evidence>
<dbReference type="GO" id="GO:0005524">
    <property type="term" value="F:ATP binding"/>
    <property type="evidence" value="ECO:0007669"/>
    <property type="project" value="UniProtKB-KW"/>
</dbReference>
<gene>
    <name evidence="9" type="ORF">MHEC_30150</name>
</gene>
<dbReference type="GO" id="GO:0004386">
    <property type="term" value="F:helicase activity"/>
    <property type="evidence" value="ECO:0007669"/>
    <property type="project" value="UniProtKB-KW"/>
</dbReference>
<dbReference type="InterPro" id="IPR006483">
    <property type="entry name" value="CRISPR-assoc_Cas3_HD"/>
</dbReference>
<evidence type="ECO:0000256" key="3">
    <source>
        <dbReference type="ARBA" id="ARBA00022723"/>
    </source>
</evidence>
<evidence type="ECO:0000256" key="7">
    <source>
        <dbReference type="ARBA" id="ARBA00022840"/>
    </source>
</evidence>
<reference evidence="9 10" key="1">
    <citation type="submission" date="2020-12" db="EMBL/GenBank/DDBJ databases">
        <title>Complete genome sequence of Mycobacterium heckeshornense JCM 15655T, closely related to a pathogenic non-tuberculous mycobacterial species Mycobacterium xenopi.</title>
        <authorList>
            <person name="Yoshida M."/>
            <person name="Fukano H."/>
            <person name="Asakura T."/>
            <person name="Suzuki M."/>
            <person name="Hoshino Y."/>
        </authorList>
    </citation>
    <scope>NUCLEOTIDE SEQUENCE [LARGE SCALE GENOMIC DNA]</scope>
    <source>
        <strain evidence="9 10">JCM 15655</strain>
    </source>
</reference>
<dbReference type="Pfam" id="PF04851">
    <property type="entry name" value="ResIII"/>
    <property type="match status" value="1"/>
</dbReference>
<sequence length="979" mass="106460">MNPLTTQDFARFAHAVYGHELFPWQTRLAEQVLTTGKWPALLDIPTGAGKTIALDVALFALAANPSRAPRRIVFVVDRRVIVSQVAAQVHRLRETLRQPQGDTGIVAEVARRLATLSGMSSEHGVPFVFAELRGGIALDNSWAARPDTPTVLVSTVDQVGSRLLFRGYGVSGSLRPVHAGLLGHDALLLLDEVHLSRPFAQTLHELGTYHRPAGPLPDRWHVVEMTATPTGAGYDENDILRLDDADLAEGSPLAPRLQATKQATLKMVGSKTQDPNDALIQHIPPFATSIPGQVVGIIVNRVATAAAIADKLAAQIEQPDRVVLLTGRMRPLDRDDMWEQVKSEVQAGRTRTSGPRLYVVATQTIEAGADLDFDALITEIAPVDALRQRFGRVDRLGALSQTGTPSQVMVVAAHAQTQKQFDDHIYGPALSATWRELESCHGSGVFDVGPLSRSLPVAPECQTRALEAPLLLDSHLDALVQTNPAPAADLDITRWLHGPQDTPADVNLVWRADLDDGFLRAARPAGAGNENHERLVELLLACPPKSSEAVALPVWSVISWLRSAATTGDLADVDQPGPESEPPPDSTVQDAHLVVRWAGVNTEVITASEVRPGDTLVVPAARGGLRKHNWDPRSREEVGDLGDRAQLAAGLARTLRLHTRVIAAHVEHPESLPAPPVPIDPDDDVSDDIGSDIANWLGAVESAGPVSWLADICQSLGSRATRQVVYASSDGDPSRMYVLCGARPVRDLSWREGGLEFDGEDLTNSFIEREVPLKAHCEGVGRLANRFAVACGLPIHLQQDLALAGKLHDLGKADRRFQLWLCDGDEIAMGRLDTLLAKSSHGHRDKRRRDQARKRAGYPAGMRHELLSVALAASDPELLAEAHDKELVLHLIASHHGHCRALPPPQPDPAPVDVDVVWDAHHLHASSEHGLCRLDRGVTDRFWSLNKRYGRHGLAWLEALLRLADHRRSALEQINRETA</sequence>
<name>A0A2G8B714_9MYCO</name>
<dbReference type="Pfam" id="PF22590">
    <property type="entry name" value="Cas3-like_C_2"/>
    <property type="match status" value="1"/>
</dbReference>
<dbReference type="SMART" id="SM00487">
    <property type="entry name" value="DEXDc"/>
    <property type="match status" value="1"/>
</dbReference>
<evidence type="ECO:0000313" key="9">
    <source>
        <dbReference type="EMBL" id="BCO36582.1"/>
    </source>
</evidence>
<evidence type="ECO:0000256" key="2">
    <source>
        <dbReference type="ARBA" id="ARBA00009046"/>
    </source>
</evidence>
<dbReference type="EMBL" id="AP024237">
    <property type="protein sequence ID" value="BCO36582.1"/>
    <property type="molecule type" value="Genomic_DNA"/>
</dbReference>
<dbReference type="NCBIfam" id="TIGR02621">
    <property type="entry name" value="cas3_GSU0051"/>
    <property type="match status" value="1"/>
</dbReference>
<evidence type="ECO:0000256" key="5">
    <source>
        <dbReference type="ARBA" id="ARBA00022801"/>
    </source>
</evidence>
<dbReference type="AlphaFoldDB" id="A0A2G8B714"/>
<protein>
    <submittedName>
        <fullName evidence="9">Uncharacterized protein</fullName>
    </submittedName>
</protein>
<proteinExistence type="inferred from homology"/>
<keyword evidence="6" id="KW-0347">Helicase</keyword>
<dbReference type="RefSeq" id="WP_048892156.1">
    <property type="nucleotide sequence ID" value="NZ_AP024237.1"/>
</dbReference>
<dbReference type="InterPro" id="IPR013444">
    <property type="entry name" value="Helicase_Cas3_CRISPR-ass_Anaes"/>
</dbReference>
<dbReference type="OrthoDB" id="9810236at2"/>
<dbReference type="NCBIfam" id="TIGR01596">
    <property type="entry name" value="cas3_HD"/>
    <property type="match status" value="1"/>
</dbReference>
<dbReference type="STRING" id="110505.ACT16_14300"/>
<dbReference type="GO" id="GO:0016787">
    <property type="term" value="F:hydrolase activity"/>
    <property type="evidence" value="ECO:0007669"/>
    <property type="project" value="UniProtKB-KW"/>
</dbReference>